<dbReference type="InterPro" id="IPR001270">
    <property type="entry name" value="ClpA/B"/>
</dbReference>
<keyword evidence="6" id="KW-0614">Plasmid</keyword>
<dbReference type="Gene3D" id="3.40.50.300">
    <property type="entry name" value="P-loop containing nucleotide triphosphate hydrolases"/>
    <property type="match status" value="1"/>
</dbReference>
<sequence>MKLNIEKKSINLLDLTCEEKNLPHSIMLRILHHVLANDDGIVFGTTRLCSDFMTNEKKENLKQLASLTYYENRKVLKGENAFHSHSFTFSEVKENSNLILYVDLKNWDITVFNNFKKKVNEQLFELAEQLLKKKNVNSVNYIFYNVQFKDKFIKSNALSEKPFPQKNIVLTEAINKSFDKEKLFSNPYAVLNDDDPLYELNKIVDEKLEEMMKDYKQKEKERKYQEARENYELAEQIQFEQTNEETFNDQSSEKLDVLIKSKMTSEEMFHAVIGQKKAKESLKNSLISIRYNIRASDKPRSYLLAGPTGVGKTLLSKTFAELIGYHFINLNMTEFMDDMSLTKISGASQGYVGYGSGDSLAFDELLTHKKSVILLDELEKAHPKVRQIFMKALDEGKLQNSQNATYDFKDTIIIATTNAGVDFAEEKVVGFNPVSNEDALKKDPRNILQKTLSPEIVNRFGNIIYLDHLQQEEYAQVLDLTFAKFFENMNLPEELEPIVKQNYSTKKAELVKNYNLSFGARNSESAINDIIVQALQNY</sequence>
<dbReference type="SUPFAM" id="SSF52540">
    <property type="entry name" value="P-loop containing nucleoside triphosphate hydrolases"/>
    <property type="match status" value="1"/>
</dbReference>
<organism evidence="6 7">
    <name type="scientific">Lactococcus lactis subsp. cremoris</name>
    <name type="common">Streptococcus cremoris</name>
    <dbReference type="NCBI Taxonomy" id="1359"/>
    <lineage>
        <taxon>Bacteria</taxon>
        <taxon>Bacillati</taxon>
        <taxon>Bacillota</taxon>
        <taxon>Bacilli</taxon>
        <taxon>Lactobacillales</taxon>
        <taxon>Streptococcaceae</taxon>
        <taxon>Lactococcus</taxon>
    </lineage>
</organism>
<dbReference type="AlphaFoldDB" id="A0A1V0PE05"/>
<comment type="function">
    <text evidence="3">Part of a stress-induced multi-chaperone system, it is involved in the recovery of the cell from heat-induced damage, in cooperation with DnaK, DnaJ and GrpE. Acts before DnaK, in the processing of protein aggregates. Protein binding stimulates the ATPase activity; ATP hydrolysis unfolds the denatured protein aggregates, which probably helps expose new hydrophobic binding sites on the surface of ClpB-bound aggregates, contributing to the solubilization and refolding of denatured protein aggregates by DnaK.</text>
</comment>
<dbReference type="PANTHER" id="PTHR11638:SF18">
    <property type="entry name" value="HEAT SHOCK PROTEIN 104"/>
    <property type="match status" value="1"/>
</dbReference>
<accession>A0A1V0PE05</accession>
<keyword evidence="1" id="KW-0547">Nucleotide-binding</keyword>
<dbReference type="SMART" id="SM00382">
    <property type="entry name" value="AAA"/>
    <property type="match status" value="1"/>
</dbReference>
<dbReference type="GO" id="GO:0005737">
    <property type="term" value="C:cytoplasm"/>
    <property type="evidence" value="ECO:0007669"/>
    <property type="project" value="TreeGrafter"/>
</dbReference>
<evidence type="ECO:0000256" key="3">
    <source>
        <dbReference type="ARBA" id="ARBA00025613"/>
    </source>
</evidence>
<dbReference type="Pfam" id="PF07724">
    <property type="entry name" value="AAA_2"/>
    <property type="match status" value="1"/>
</dbReference>
<feature type="domain" description="AAA+ ATPase" evidence="5">
    <location>
        <begin position="298"/>
        <end position="470"/>
    </location>
</feature>
<proteinExistence type="predicted"/>
<dbReference type="PANTHER" id="PTHR11638">
    <property type="entry name" value="ATP-DEPENDENT CLP PROTEASE"/>
    <property type="match status" value="1"/>
</dbReference>
<name>A0A1V0PE05_LACLC</name>
<dbReference type="InterPro" id="IPR027417">
    <property type="entry name" value="P-loop_NTPase"/>
</dbReference>
<geneLocation type="plasmid" evidence="7">
    <name>pmpjm1</name>
</geneLocation>
<dbReference type="InterPro" id="IPR003593">
    <property type="entry name" value="AAA+_ATPase"/>
</dbReference>
<evidence type="ECO:0000259" key="5">
    <source>
        <dbReference type="SMART" id="SM00382"/>
    </source>
</evidence>
<protein>
    <submittedName>
        <fullName evidence="6">AAA family ATPase</fullName>
    </submittedName>
</protein>
<dbReference type="RefSeq" id="WP_063280799.1">
    <property type="nucleotide sequence ID" value="NZ_CP016746.2"/>
</dbReference>
<dbReference type="EMBL" id="CP016746">
    <property type="protein sequence ID" value="ARE27222.1"/>
    <property type="molecule type" value="Genomic_DNA"/>
</dbReference>
<keyword evidence="2" id="KW-0067">ATP-binding</keyword>
<dbReference type="GO" id="GO:0034605">
    <property type="term" value="P:cellular response to heat"/>
    <property type="evidence" value="ECO:0007669"/>
    <property type="project" value="TreeGrafter"/>
</dbReference>
<evidence type="ECO:0000256" key="1">
    <source>
        <dbReference type="ARBA" id="ARBA00022741"/>
    </source>
</evidence>
<dbReference type="Proteomes" id="UP000191806">
    <property type="component" value="Plasmid pJM1A"/>
</dbReference>
<feature type="coiled-coil region" evidence="4">
    <location>
        <begin position="201"/>
        <end position="237"/>
    </location>
</feature>
<evidence type="ECO:0000313" key="6">
    <source>
        <dbReference type="EMBL" id="ARE27222.1"/>
    </source>
</evidence>
<evidence type="ECO:0000256" key="2">
    <source>
        <dbReference type="ARBA" id="ARBA00022840"/>
    </source>
</evidence>
<evidence type="ECO:0000313" key="7">
    <source>
        <dbReference type="Proteomes" id="UP000191806"/>
    </source>
</evidence>
<dbReference type="InterPro" id="IPR003959">
    <property type="entry name" value="ATPase_AAA_core"/>
</dbReference>
<dbReference type="GO" id="GO:0005524">
    <property type="term" value="F:ATP binding"/>
    <property type="evidence" value="ECO:0007669"/>
    <property type="project" value="UniProtKB-KW"/>
</dbReference>
<dbReference type="PRINTS" id="PR00300">
    <property type="entry name" value="CLPPROTEASEA"/>
</dbReference>
<dbReference type="InterPro" id="IPR050130">
    <property type="entry name" value="ClpA_ClpB"/>
</dbReference>
<evidence type="ECO:0000256" key="4">
    <source>
        <dbReference type="SAM" id="Coils"/>
    </source>
</evidence>
<gene>
    <name evidence="6" type="ORF">LLJM1_04400</name>
</gene>
<reference evidence="6 7" key="1">
    <citation type="journal article" date="2017" name="BMC Genomics">
        <title>Comparative and functional genomics of the Lactococcus lactis taxon; insights into evolution and niche adaptation.</title>
        <authorList>
            <person name="Kelleher P."/>
            <person name="Bottacini F."/>
            <person name="Mahony J."/>
            <person name="Kilcawley K.N."/>
            <person name="van Sinderen D."/>
        </authorList>
    </citation>
    <scope>NUCLEOTIDE SEQUENCE [LARGE SCALE GENOMIC DNA]</scope>
    <source>
        <strain evidence="6 7">JM1</strain>
        <plasmid evidence="7">pmpjm1</plasmid>
    </source>
</reference>
<dbReference type="GO" id="GO:0016887">
    <property type="term" value="F:ATP hydrolysis activity"/>
    <property type="evidence" value="ECO:0007669"/>
    <property type="project" value="InterPro"/>
</dbReference>
<keyword evidence="4" id="KW-0175">Coiled coil</keyword>